<dbReference type="InterPro" id="IPR036291">
    <property type="entry name" value="NAD(P)-bd_dom_sf"/>
</dbReference>
<dbReference type="PANTHER" id="PTHR47706:SF4">
    <property type="entry name" value="NMRA-LIKE DOMAIN-CONTAINING PROTEIN"/>
    <property type="match status" value="1"/>
</dbReference>
<protein>
    <recommendedName>
        <fullName evidence="6">NmrA-like domain-containing protein</fullName>
    </recommendedName>
</protein>
<dbReference type="STRING" id="1279085.S0EBI0"/>
<evidence type="ECO:0000313" key="4">
    <source>
        <dbReference type="EMBL" id="CCT71995.1"/>
    </source>
</evidence>
<dbReference type="GeneID" id="35407464"/>
<comment type="similarity">
    <text evidence="1">Belongs to the NmrA-type oxidoreductase family. Isoflavone reductase subfamily.</text>
</comment>
<proteinExistence type="inferred from homology"/>
<dbReference type="VEuPathDB" id="FungiDB:FFUJ_14010"/>
<gene>
    <name evidence="4" type="ORF">FFUJ_14010</name>
</gene>
<accession>S0EBI0</accession>
<dbReference type="AlphaFoldDB" id="S0EBI0"/>
<sequence>MVHVVAVAGGQGDVGKTTVEVLSQNQQNRVLVLSRNKLDDESTIYVDYNDVSHIRDAIEKHNAVVVISCLNVISPEASQAEVNLARASGSFSRTRRFIASQWSIPTPQGSPLPNFVAATMAVLSQTKLEYTVVSNGHFSDYYGYPKVKTDLKHADFLIDTANKAAAVPGSGENKIVFTYSFQVPRFVDALANTDKKWPKNSVVIGEKITTNEIVAIAEHVRGERFSVVHDDINKLRSLQVTQLPSHVEAYKFFSKPMLQTLYAAICLWILQDHFDLPYEGSLNQMFPHIELTSVKESINEAWKAQEVYSHMHWM</sequence>
<reference evidence="5" key="1">
    <citation type="journal article" date="2013" name="PLoS Pathog.">
        <title>Deciphering the cryptic genome: genome-wide analyses of the rice pathogen Fusarium fujikuroi reveal complex regulation of secondary metabolism and novel metabolites.</title>
        <authorList>
            <person name="Wiemann P."/>
            <person name="Sieber C.M."/>
            <person name="von Bargen K.W."/>
            <person name="Studt L."/>
            <person name="Niehaus E.M."/>
            <person name="Espino J.J."/>
            <person name="Huss K."/>
            <person name="Michielse C.B."/>
            <person name="Albermann S."/>
            <person name="Wagner D."/>
            <person name="Bergner S.V."/>
            <person name="Connolly L.R."/>
            <person name="Fischer A."/>
            <person name="Reuter G."/>
            <person name="Kleigrewe K."/>
            <person name="Bald T."/>
            <person name="Wingfield B.D."/>
            <person name="Ophir R."/>
            <person name="Freeman S."/>
            <person name="Hippler M."/>
            <person name="Smith K.M."/>
            <person name="Brown D.W."/>
            <person name="Proctor R.H."/>
            <person name="Munsterkotter M."/>
            <person name="Freitag M."/>
            <person name="Humpf H.U."/>
            <person name="Guldener U."/>
            <person name="Tudzynski B."/>
        </authorList>
    </citation>
    <scope>NUCLEOTIDE SEQUENCE [LARGE SCALE GENOMIC DNA]</scope>
    <source>
        <strain evidence="5">CBS 195.34 / IMI 58289 / NRRL A-6831</strain>
    </source>
</reference>
<evidence type="ECO:0000313" key="5">
    <source>
        <dbReference type="Proteomes" id="UP000016800"/>
    </source>
</evidence>
<dbReference type="Gene3D" id="3.40.50.720">
    <property type="entry name" value="NAD(P)-binding Rossmann-like Domain"/>
    <property type="match status" value="1"/>
</dbReference>
<dbReference type="EMBL" id="HF679030">
    <property type="protein sequence ID" value="CCT71995.1"/>
    <property type="molecule type" value="Genomic_DNA"/>
</dbReference>
<name>S0EBI0_GIBF5</name>
<keyword evidence="5" id="KW-1185">Reference proteome</keyword>
<dbReference type="InterPro" id="IPR051609">
    <property type="entry name" value="NmrA/Isoflavone_reductase-like"/>
</dbReference>
<dbReference type="RefSeq" id="XP_023434073.1">
    <property type="nucleotide sequence ID" value="XM_023581365.1"/>
</dbReference>
<dbReference type="Gene3D" id="3.90.25.10">
    <property type="entry name" value="UDP-galactose 4-epimerase, domain 1"/>
    <property type="match status" value="1"/>
</dbReference>
<keyword evidence="3" id="KW-0560">Oxidoreductase</keyword>
<organism evidence="4 5">
    <name type="scientific">Gibberella fujikuroi (strain CBS 195.34 / IMI 58289 / NRRL A-6831)</name>
    <name type="common">Bakanae and foot rot disease fungus</name>
    <name type="synonym">Fusarium fujikuroi</name>
    <dbReference type="NCBI Taxonomy" id="1279085"/>
    <lineage>
        <taxon>Eukaryota</taxon>
        <taxon>Fungi</taxon>
        <taxon>Dikarya</taxon>
        <taxon>Ascomycota</taxon>
        <taxon>Pezizomycotina</taxon>
        <taxon>Sordariomycetes</taxon>
        <taxon>Hypocreomycetidae</taxon>
        <taxon>Hypocreales</taxon>
        <taxon>Nectriaceae</taxon>
        <taxon>Fusarium</taxon>
        <taxon>Fusarium fujikuroi species complex</taxon>
    </lineage>
</organism>
<dbReference type="HOGENOM" id="CLU_044876_0_0_1"/>
<evidence type="ECO:0008006" key="6">
    <source>
        <dbReference type="Google" id="ProtNLM"/>
    </source>
</evidence>
<dbReference type="Proteomes" id="UP000016800">
    <property type="component" value="Chromosome VIII"/>
</dbReference>
<evidence type="ECO:0000256" key="3">
    <source>
        <dbReference type="ARBA" id="ARBA00023002"/>
    </source>
</evidence>
<evidence type="ECO:0000256" key="2">
    <source>
        <dbReference type="ARBA" id="ARBA00022857"/>
    </source>
</evidence>
<dbReference type="SUPFAM" id="SSF51735">
    <property type="entry name" value="NAD(P)-binding Rossmann-fold domains"/>
    <property type="match status" value="1"/>
</dbReference>
<evidence type="ECO:0000256" key="1">
    <source>
        <dbReference type="ARBA" id="ARBA00005725"/>
    </source>
</evidence>
<keyword evidence="2" id="KW-0521">NADP</keyword>
<dbReference type="GO" id="GO:0016491">
    <property type="term" value="F:oxidoreductase activity"/>
    <property type="evidence" value="ECO:0007669"/>
    <property type="project" value="UniProtKB-KW"/>
</dbReference>
<dbReference type="PANTHER" id="PTHR47706">
    <property type="entry name" value="NMRA-LIKE FAMILY PROTEIN"/>
    <property type="match status" value="1"/>
</dbReference>